<protein>
    <submittedName>
        <fullName evidence="17">CFEM domain-containing protein</fullName>
    </submittedName>
</protein>
<evidence type="ECO:0000256" key="5">
    <source>
        <dbReference type="ARBA" id="ARBA00022525"/>
    </source>
</evidence>
<feature type="disulfide bond" evidence="15">
    <location>
        <begin position="270"/>
        <end position="277"/>
    </location>
</feature>
<accession>A0A9Q8SV35</accession>
<evidence type="ECO:0000313" key="18">
    <source>
        <dbReference type="Proteomes" id="UP000830671"/>
    </source>
</evidence>
<proteinExistence type="inferred from homology"/>
<keyword evidence="12 15" id="KW-1015">Disulfide bond</keyword>
<keyword evidence="9" id="KW-0732">Signal</keyword>
<evidence type="ECO:0000256" key="3">
    <source>
        <dbReference type="ARBA" id="ARBA00010031"/>
    </source>
</evidence>
<keyword evidence="8 15" id="KW-0479">Metal-binding</keyword>
<evidence type="ECO:0000256" key="4">
    <source>
        <dbReference type="ARBA" id="ARBA00022475"/>
    </source>
</evidence>
<sequence length="424" mass="43159">MSNEMKVKKAHFPGLALTQEDPRPNGGHCPIRYSHPSTPPAPLQPSPLLYTITGAALRPADHSKVGYARGTFDYEVGPVLALFFFHHTVATRMHMPTPFGPSNHFSRPGSPSYPLSPRFLTCLRSNSTDGGPHPSGFSDGSPLLVVCPVPALRTLSEHPAYTHTAERHQGATTRTLYSGFYLHKVCSPSAFLRLSLLLCFIHTRLSFIPTPDTHYHLTLTTHQQATIIKMKYAYALAALAAVVAAQVDPTIIPECARQCLLDATASATSCKAGDYVCSCEPANKSAIQAAATGCVVGACGADVALNQVLPASDKLCAAASAGSGMSASASASSSAAASSAASAASSVPPASMPSVASTTAVTVTASPSASSVVVTSTRASNGTASASGTASGTAAATTSAVQAGAAGLAPIGGLAMLVLGALAI</sequence>
<feature type="binding site" description="axial binding residue" evidence="15">
    <location>
        <position position="274"/>
    </location>
    <ligand>
        <name>heme</name>
        <dbReference type="ChEBI" id="CHEBI:30413"/>
    </ligand>
    <ligandPart>
        <name>Fe</name>
        <dbReference type="ChEBI" id="CHEBI:18248"/>
    </ligandPart>
</feature>
<dbReference type="Pfam" id="PF05730">
    <property type="entry name" value="CFEM"/>
    <property type="match status" value="1"/>
</dbReference>
<dbReference type="RefSeq" id="XP_049145697.1">
    <property type="nucleotide sequence ID" value="XM_049288553.1"/>
</dbReference>
<dbReference type="EMBL" id="CP019477">
    <property type="protein sequence ID" value="UQC84079.1"/>
    <property type="molecule type" value="Genomic_DNA"/>
</dbReference>
<dbReference type="GO" id="GO:0005576">
    <property type="term" value="C:extracellular region"/>
    <property type="evidence" value="ECO:0007669"/>
    <property type="project" value="UniProtKB-SubCell"/>
</dbReference>
<keyword evidence="11" id="KW-0472">Membrane</keyword>
<evidence type="ECO:0000256" key="10">
    <source>
        <dbReference type="ARBA" id="ARBA00023004"/>
    </source>
</evidence>
<keyword evidence="13" id="KW-0325">Glycoprotein</keyword>
<evidence type="ECO:0000313" key="17">
    <source>
        <dbReference type="EMBL" id="UQC84079.1"/>
    </source>
</evidence>
<keyword evidence="7" id="KW-0336">GPI-anchor</keyword>
<dbReference type="GO" id="GO:0005886">
    <property type="term" value="C:plasma membrane"/>
    <property type="evidence" value="ECO:0007669"/>
    <property type="project" value="UniProtKB-SubCell"/>
</dbReference>
<dbReference type="PROSITE" id="PS52012">
    <property type="entry name" value="CFEM"/>
    <property type="match status" value="1"/>
</dbReference>
<keyword evidence="14" id="KW-0449">Lipoprotein</keyword>
<evidence type="ECO:0000256" key="9">
    <source>
        <dbReference type="ARBA" id="ARBA00022729"/>
    </source>
</evidence>
<evidence type="ECO:0000259" key="16">
    <source>
        <dbReference type="PROSITE" id="PS52012"/>
    </source>
</evidence>
<evidence type="ECO:0000256" key="8">
    <source>
        <dbReference type="ARBA" id="ARBA00022723"/>
    </source>
</evidence>
<keyword evidence="5" id="KW-0964">Secreted</keyword>
<evidence type="ECO:0000256" key="12">
    <source>
        <dbReference type="ARBA" id="ARBA00023157"/>
    </source>
</evidence>
<evidence type="ECO:0000256" key="14">
    <source>
        <dbReference type="ARBA" id="ARBA00023288"/>
    </source>
</evidence>
<organism evidence="17 18">
    <name type="scientific">Colletotrichum lupini</name>
    <dbReference type="NCBI Taxonomy" id="145971"/>
    <lineage>
        <taxon>Eukaryota</taxon>
        <taxon>Fungi</taxon>
        <taxon>Dikarya</taxon>
        <taxon>Ascomycota</taxon>
        <taxon>Pezizomycotina</taxon>
        <taxon>Sordariomycetes</taxon>
        <taxon>Hypocreomycetidae</taxon>
        <taxon>Glomerellales</taxon>
        <taxon>Glomerellaceae</taxon>
        <taxon>Colletotrichum</taxon>
        <taxon>Colletotrichum acutatum species complex</taxon>
    </lineage>
</organism>
<dbReference type="InterPro" id="IPR051735">
    <property type="entry name" value="CFEM_domain"/>
</dbReference>
<keyword evidence="4" id="KW-1003">Cell membrane</keyword>
<dbReference type="InterPro" id="IPR008427">
    <property type="entry name" value="Extracellular_membr_CFEM_dom"/>
</dbReference>
<evidence type="ECO:0000256" key="11">
    <source>
        <dbReference type="ARBA" id="ARBA00023136"/>
    </source>
</evidence>
<keyword evidence="6 15" id="KW-0349">Heme</keyword>
<dbReference type="AlphaFoldDB" id="A0A9Q8SV35"/>
<dbReference type="KEGG" id="clup:CLUP02_09575"/>
<feature type="domain" description="CFEM" evidence="16">
    <location>
        <begin position="226"/>
        <end position="343"/>
    </location>
</feature>
<evidence type="ECO:0000256" key="6">
    <source>
        <dbReference type="ARBA" id="ARBA00022617"/>
    </source>
</evidence>
<evidence type="ECO:0000256" key="1">
    <source>
        <dbReference type="ARBA" id="ARBA00004609"/>
    </source>
</evidence>
<evidence type="ECO:0000256" key="7">
    <source>
        <dbReference type="ARBA" id="ARBA00022622"/>
    </source>
</evidence>
<comment type="caution">
    <text evidence="15">Lacks conserved residue(s) required for the propagation of feature annotation.</text>
</comment>
<dbReference type="GeneID" id="73343563"/>
<dbReference type="SMART" id="SM00747">
    <property type="entry name" value="CFEM"/>
    <property type="match status" value="1"/>
</dbReference>
<dbReference type="PANTHER" id="PTHR37928">
    <property type="entry name" value="CFEM DOMAIN PROTEIN (AFU_ORTHOLOGUE AFUA_6G14090)"/>
    <property type="match status" value="1"/>
</dbReference>
<dbReference type="GO" id="GO:0046872">
    <property type="term" value="F:metal ion binding"/>
    <property type="evidence" value="ECO:0007669"/>
    <property type="project" value="UniProtKB-UniRule"/>
</dbReference>
<dbReference type="PANTHER" id="PTHR37928:SF2">
    <property type="entry name" value="GPI ANCHORED CFEM DOMAIN PROTEIN (AFU_ORTHOLOGUE AFUA_6G10580)"/>
    <property type="match status" value="1"/>
</dbReference>
<keyword evidence="18" id="KW-1185">Reference proteome</keyword>
<dbReference type="Proteomes" id="UP000830671">
    <property type="component" value="Chromosome 5"/>
</dbReference>
<evidence type="ECO:0000256" key="13">
    <source>
        <dbReference type="ARBA" id="ARBA00023180"/>
    </source>
</evidence>
<gene>
    <name evidence="17" type="ORF">CLUP02_09575</name>
</gene>
<evidence type="ECO:0000256" key="2">
    <source>
        <dbReference type="ARBA" id="ARBA00004613"/>
    </source>
</evidence>
<comment type="similarity">
    <text evidence="3">Belongs to the RBT5 family.</text>
</comment>
<name>A0A9Q8SV35_9PEZI</name>
<reference evidence="17" key="1">
    <citation type="journal article" date="2021" name="Mol. Plant Microbe Interact.">
        <title>Complete Genome Sequence of the Plant-Pathogenic Fungus Colletotrichum lupini.</title>
        <authorList>
            <person name="Baroncelli R."/>
            <person name="Pensec F."/>
            <person name="Da Lio D."/>
            <person name="Boufleur T."/>
            <person name="Vicente I."/>
            <person name="Sarrocco S."/>
            <person name="Picot A."/>
            <person name="Baraldi E."/>
            <person name="Sukno S."/>
            <person name="Thon M."/>
            <person name="Le Floch G."/>
        </authorList>
    </citation>
    <scope>NUCLEOTIDE SEQUENCE</scope>
    <source>
        <strain evidence="17">IMI 504893</strain>
    </source>
</reference>
<comment type="subcellular location">
    <subcellularLocation>
        <location evidence="1">Cell membrane</location>
        <topology evidence="1">Lipid-anchor</topology>
        <topology evidence="1">GPI-anchor</topology>
    </subcellularLocation>
    <subcellularLocation>
        <location evidence="2">Secreted</location>
    </subcellularLocation>
</comment>
<keyword evidence="10 15" id="KW-0408">Iron</keyword>
<evidence type="ECO:0000256" key="15">
    <source>
        <dbReference type="PROSITE-ProRule" id="PRU01356"/>
    </source>
</evidence>
<dbReference type="GO" id="GO:0098552">
    <property type="term" value="C:side of membrane"/>
    <property type="evidence" value="ECO:0007669"/>
    <property type="project" value="UniProtKB-KW"/>
</dbReference>